<reference evidence="10" key="1">
    <citation type="journal article" date="2014" name="Genome Announc.">
        <title>De novo whole-genome sequence and genome annotation of Lichtheimia ramosa.</title>
        <authorList>
            <person name="Linde J."/>
            <person name="Schwartze V."/>
            <person name="Binder U."/>
            <person name="Lass-Florl C."/>
            <person name="Voigt K."/>
            <person name="Horn F."/>
        </authorList>
    </citation>
    <scope>NUCLEOTIDE SEQUENCE</scope>
    <source>
        <strain evidence="10">JMRC FSU:6197</strain>
    </source>
</reference>
<dbReference type="EMBL" id="LK023335">
    <property type="protein sequence ID" value="CDS09710.1"/>
    <property type="molecule type" value="Genomic_DNA"/>
</dbReference>
<dbReference type="SUPFAM" id="SSF103657">
    <property type="entry name" value="BAR/IMD domain-like"/>
    <property type="match status" value="1"/>
</dbReference>
<dbReference type="GO" id="GO:0006897">
    <property type="term" value="P:endocytosis"/>
    <property type="evidence" value="ECO:0007669"/>
    <property type="project" value="InterPro"/>
</dbReference>
<feature type="coiled-coil region" evidence="6">
    <location>
        <begin position="158"/>
        <end position="199"/>
    </location>
</feature>
<accession>A0A077WQP2</accession>
<sequence length="466" mass="53302">MLKNLGRFKQWTGERLGAAKPTLQTEDIQQLEDQTEQWHDGFERMYQSVKLSYAQLSKRKTSVQDPRLKCRPLEAIGDSWIRHGEEIAENSPKLATSLISLGHAETQISGHMDILTEQLNNNYLRLLRDSRECYKEYLEIRRKLEMRRLDYAANLSRLQKAKKEKPQLEQLLQQSRIKYEETESELLRQMVQLDEYKEQHRVALRKFLDAQLDCYMKAVEMLKDVQSRWPDGAEDDDDEEEDRGNQDIFEAPPPTMPAFHDTKRTSTDSAYERSSISTNPVMRTNSLLPPSHTDQHNNTTTTTQHPKPPSVSSSAYTPSIIEGNELKRPCVSEHSYEPSSEESAASVGSQDERERKMSKVSSILANTRRKALYDFHGEHPEDLSFTSGDIITVLEEINQGWWLGELVTTDGKALKGIFPVNYTEPLDSAVNSPPPPLPVKDSALRQDASMHQHARSLSKLSNEPSH</sequence>
<evidence type="ECO:0000256" key="4">
    <source>
        <dbReference type="ARBA" id="ARBA00023212"/>
    </source>
</evidence>
<dbReference type="InterPro" id="IPR004148">
    <property type="entry name" value="BAR_dom"/>
</dbReference>
<dbReference type="Gene3D" id="1.20.1270.60">
    <property type="entry name" value="Arfaptin homology (AH) domain/BAR domain"/>
    <property type="match status" value="1"/>
</dbReference>
<evidence type="ECO:0000256" key="2">
    <source>
        <dbReference type="ARBA" id="ARBA00022443"/>
    </source>
</evidence>
<dbReference type="CDD" id="cd00174">
    <property type="entry name" value="SH3"/>
    <property type="match status" value="1"/>
</dbReference>
<dbReference type="GO" id="GO:0008289">
    <property type="term" value="F:lipid binding"/>
    <property type="evidence" value="ECO:0007669"/>
    <property type="project" value="TreeGrafter"/>
</dbReference>
<dbReference type="OrthoDB" id="14167at2759"/>
<evidence type="ECO:0000256" key="5">
    <source>
        <dbReference type="PROSITE-ProRule" id="PRU00192"/>
    </source>
</evidence>
<feature type="compositionally biased region" description="Polar residues" evidence="7">
    <location>
        <begin position="267"/>
        <end position="288"/>
    </location>
</feature>
<dbReference type="PROSITE" id="PS50002">
    <property type="entry name" value="SH3"/>
    <property type="match status" value="1"/>
</dbReference>
<feature type="region of interest" description="Disordered" evidence="7">
    <location>
        <begin position="426"/>
        <end position="466"/>
    </location>
</feature>
<name>A0A077WQP2_9FUNG</name>
<gene>
    <name evidence="10" type="ORF">LRAMOSA02387</name>
</gene>
<dbReference type="InterPro" id="IPR001452">
    <property type="entry name" value="SH3_domain"/>
</dbReference>
<dbReference type="Gene3D" id="2.30.30.40">
    <property type="entry name" value="SH3 Domains"/>
    <property type="match status" value="1"/>
</dbReference>
<evidence type="ECO:0008006" key="11">
    <source>
        <dbReference type="Google" id="ProtNLM"/>
    </source>
</evidence>
<feature type="compositionally biased region" description="Low complexity" evidence="7">
    <location>
        <begin position="296"/>
        <end position="305"/>
    </location>
</feature>
<evidence type="ECO:0000259" key="9">
    <source>
        <dbReference type="PROSITE" id="PS51021"/>
    </source>
</evidence>
<dbReference type="PANTHER" id="PTHR47174">
    <property type="entry name" value="BRIDGING INTEGRATOR 3"/>
    <property type="match status" value="1"/>
</dbReference>
<proteinExistence type="predicted"/>
<comment type="subcellular location">
    <subcellularLocation>
        <location evidence="1">Cytoplasm</location>
        <location evidence="1">Cytoskeleton</location>
    </subcellularLocation>
</comment>
<keyword evidence="2 5" id="KW-0728">SH3 domain</keyword>
<dbReference type="InterPro" id="IPR027267">
    <property type="entry name" value="AH/BAR_dom_sf"/>
</dbReference>
<dbReference type="Pfam" id="PF03114">
    <property type="entry name" value="BAR"/>
    <property type="match status" value="1"/>
</dbReference>
<dbReference type="SUPFAM" id="SSF50044">
    <property type="entry name" value="SH3-domain"/>
    <property type="match status" value="1"/>
</dbReference>
<dbReference type="GO" id="GO:1990528">
    <property type="term" value="C:Rvs161p-Rvs167p complex"/>
    <property type="evidence" value="ECO:0007669"/>
    <property type="project" value="TreeGrafter"/>
</dbReference>
<dbReference type="PANTHER" id="PTHR47174:SF3">
    <property type="entry name" value="BRIDGING INTEGRATOR 3"/>
    <property type="match status" value="1"/>
</dbReference>
<dbReference type="PRINTS" id="PR00499">
    <property type="entry name" value="P67PHOX"/>
</dbReference>
<dbReference type="InterPro" id="IPR046982">
    <property type="entry name" value="BIN3/RVS161-like"/>
</dbReference>
<dbReference type="GO" id="GO:0015629">
    <property type="term" value="C:actin cytoskeleton"/>
    <property type="evidence" value="ECO:0007669"/>
    <property type="project" value="TreeGrafter"/>
</dbReference>
<dbReference type="PROSITE" id="PS51021">
    <property type="entry name" value="BAR"/>
    <property type="match status" value="1"/>
</dbReference>
<feature type="compositionally biased region" description="Acidic residues" evidence="7">
    <location>
        <begin position="232"/>
        <end position="242"/>
    </location>
</feature>
<dbReference type="GO" id="GO:0097320">
    <property type="term" value="P:plasma membrane tubulation"/>
    <property type="evidence" value="ECO:0007669"/>
    <property type="project" value="TreeGrafter"/>
</dbReference>
<keyword evidence="6" id="KW-0175">Coiled coil</keyword>
<evidence type="ECO:0000256" key="7">
    <source>
        <dbReference type="SAM" id="MobiDB-lite"/>
    </source>
</evidence>
<dbReference type="PRINTS" id="PR00452">
    <property type="entry name" value="SH3DOMAIN"/>
</dbReference>
<dbReference type="SMART" id="SM00721">
    <property type="entry name" value="BAR"/>
    <property type="match status" value="1"/>
</dbReference>
<organism evidence="10">
    <name type="scientific">Lichtheimia ramosa</name>
    <dbReference type="NCBI Taxonomy" id="688394"/>
    <lineage>
        <taxon>Eukaryota</taxon>
        <taxon>Fungi</taxon>
        <taxon>Fungi incertae sedis</taxon>
        <taxon>Mucoromycota</taxon>
        <taxon>Mucoromycotina</taxon>
        <taxon>Mucoromycetes</taxon>
        <taxon>Mucorales</taxon>
        <taxon>Lichtheimiaceae</taxon>
        <taxon>Lichtheimia</taxon>
    </lineage>
</organism>
<dbReference type="InterPro" id="IPR036028">
    <property type="entry name" value="SH3-like_dom_sf"/>
</dbReference>
<evidence type="ECO:0000256" key="3">
    <source>
        <dbReference type="ARBA" id="ARBA00022490"/>
    </source>
</evidence>
<dbReference type="SMART" id="SM00326">
    <property type="entry name" value="SH3"/>
    <property type="match status" value="1"/>
</dbReference>
<feature type="domain" description="SH3" evidence="8">
    <location>
        <begin position="364"/>
        <end position="428"/>
    </location>
</feature>
<dbReference type="AlphaFoldDB" id="A0A077WQP2"/>
<keyword evidence="3" id="KW-0963">Cytoplasm</keyword>
<evidence type="ECO:0000256" key="1">
    <source>
        <dbReference type="ARBA" id="ARBA00004245"/>
    </source>
</evidence>
<feature type="compositionally biased region" description="Low complexity" evidence="7">
    <location>
        <begin position="337"/>
        <end position="349"/>
    </location>
</feature>
<protein>
    <recommendedName>
        <fullName evidence="11">SH3 domain-containing protein</fullName>
    </recommendedName>
</protein>
<dbReference type="GO" id="GO:0051666">
    <property type="term" value="P:actin cortical patch localization"/>
    <property type="evidence" value="ECO:0007669"/>
    <property type="project" value="InterPro"/>
</dbReference>
<dbReference type="GO" id="GO:0031097">
    <property type="term" value="C:medial cortex"/>
    <property type="evidence" value="ECO:0007669"/>
    <property type="project" value="TreeGrafter"/>
</dbReference>
<feature type="region of interest" description="Disordered" evidence="7">
    <location>
        <begin position="331"/>
        <end position="359"/>
    </location>
</feature>
<feature type="region of interest" description="Disordered" evidence="7">
    <location>
        <begin position="227"/>
        <end position="317"/>
    </location>
</feature>
<dbReference type="GO" id="GO:0043332">
    <property type="term" value="C:mating projection tip"/>
    <property type="evidence" value="ECO:0007669"/>
    <property type="project" value="TreeGrafter"/>
</dbReference>
<feature type="domain" description="BAR" evidence="9">
    <location>
        <begin position="13"/>
        <end position="238"/>
    </location>
</feature>
<evidence type="ECO:0000259" key="8">
    <source>
        <dbReference type="PROSITE" id="PS50002"/>
    </source>
</evidence>
<evidence type="ECO:0000313" key="10">
    <source>
        <dbReference type="EMBL" id="CDS09710.1"/>
    </source>
</evidence>
<evidence type="ECO:0000256" key="6">
    <source>
        <dbReference type="SAM" id="Coils"/>
    </source>
</evidence>
<dbReference type="Pfam" id="PF00018">
    <property type="entry name" value="SH3_1"/>
    <property type="match status" value="1"/>
</dbReference>
<keyword evidence="4" id="KW-0206">Cytoskeleton</keyword>